<dbReference type="InterPro" id="IPR001853">
    <property type="entry name" value="DSBA-like_thioredoxin_dom"/>
</dbReference>
<evidence type="ECO:0000256" key="3">
    <source>
        <dbReference type="ARBA" id="ARBA00022729"/>
    </source>
</evidence>
<protein>
    <recommendedName>
        <fullName evidence="2">Thiol:disulfide interchange protein DsbA</fullName>
    </recommendedName>
</protein>
<dbReference type="SUPFAM" id="SSF52833">
    <property type="entry name" value="Thioredoxin-like"/>
    <property type="match status" value="1"/>
</dbReference>
<evidence type="ECO:0000256" key="1">
    <source>
        <dbReference type="ARBA" id="ARBA00005791"/>
    </source>
</evidence>
<name>A0A379B5Y2_9PAST</name>
<gene>
    <name evidence="8" type="primary">dsbA_1</name>
    <name evidence="8" type="ORF">NCTC10699_01306</name>
</gene>
<feature type="chain" id="PRO_5016781007" description="Thiol:disulfide interchange protein DsbA" evidence="6">
    <location>
        <begin position="20"/>
        <end position="225"/>
    </location>
</feature>
<evidence type="ECO:0000256" key="4">
    <source>
        <dbReference type="ARBA" id="ARBA00023157"/>
    </source>
</evidence>
<dbReference type="OrthoDB" id="9784896at2"/>
<evidence type="ECO:0000313" key="8">
    <source>
        <dbReference type="EMBL" id="SUB33679.1"/>
    </source>
</evidence>
<feature type="domain" description="DSBA-like thioredoxin" evidence="7">
    <location>
        <begin position="63"/>
        <end position="198"/>
    </location>
</feature>
<dbReference type="Pfam" id="PF01323">
    <property type="entry name" value="DSBA"/>
    <property type="match status" value="1"/>
</dbReference>
<proteinExistence type="inferred from homology"/>
<evidence type="ECO:0000256" key="5">
    <source>
        <dbReference type="ARBA" id="ARBA00023284"/>
    </source>
</evidence>
<dbReference type="InterPro" id="IPR023205">
    <property type="entry name" value="DsbA/DsbL"/>
</dbReference>
<evidence type="ECO:0000256" key="6">
    <source>
        <dbReference type="SAM" id="SignalP"/>
    </source>
</evidence>
<dbReference type="PANTHER" id="PTHR35891:SF2">
    <property type="entry name" value="THIOL:DISULFIDE INTERCHANGE PROTEIN DSBA"/>
    <property type="match status" value="1"/>
</dbReference>
<reference evidence="8 9" key="1">
    <citation type="submission" date="2018-06" db="EMBL/GenBank/DDBJ databases">
        <authorList>
            <consortium name="Pathogen Informatics"/>
            <person name="Doyle S."/>
        </authorList>
    </citation>
    <scope>NUCLEOTIDE SEQUENCE [LARGE SCALE GENOMIC DNA]</scope>
    <source>
        <strain evidence="8 9">NCTC10699</strain>
    </source>
</reference>
<evidence type="ECO:0000313" key="9">
    <source>
        <dbReference type="Proteomes" id="UP000254280"/>
    </source>
</evidence>
<keyword evidence="9" id="KW-1185">Reference proteome</keyword>
<keyword evidence="4" id="KW-1015">Disulfide bond</keyword>
<organism evidence="8 9">
    <name type="scientific">[Pasteurella] mairii</name>
    <dbReference type="NCBI Taxonomy" id="757"/>
    <lineage>
        <taxon>Bacteria</taxon>
        <taxon>Pseudomonadati</taxon>
        <taxon>Pseudomonadota</taxon>
        <taxon>Gammaproteobacteria</taxon>
        <taxon>Pasteurellales</taxon>
        <taxon>Pasteurellaceae</taxon>
    </lineage>
</organism>
<evidence type="ECO:0000256" key="2">
    <source>
        <dbReference type="ARBA" id="ARBA00013831"/>
    </source>
</evidence>
<keyword evidence="5" id="KW-0676">Redox-active center</keyword>
<accession>A0A379B5Y2</accession>
<dbReference type="InterPro" id="IPR036249">
    <property type="entry name" value="Thioredoxin-like_sf"/>
</dbReference>
<sequence length="225" mass="25956">MWKRCFLLGMLVFSSFALAETFGSSANSAQLPAKIGGFEDGKDYFSYSEQQRIPYRSDKKILIQFFFDYDCRVCSAALDTLTLYSQINADKVVLNEIPVATKKTSLSATIFFTFNAMQAENASEALLFETSEKQRYIKLMDFNQLRQWVSEQHLNVEQFTQLFHSDSVKNQVNYAIELTEEYGVFTFPYVIIDGRYVLTASTLYSDDYSFAVLDFLLNKLQQEKK</sequence>
<dbReference type="GO" id="GO:0016491">
    <property type="term" value="F:oxidoreductase activity"/>
    <property type="evidence" value="ECO:0007669"/>
    <property type="project" value="InterPro"/>
</dbReference>
<keyword evidence="3 6" id="KW-0732">Signal</keyword>
<dbReference type="PANTHER" id="PTHR35891">
    <property type="entry name" value="THIOL:DISULFIDE INTERCHANGE PROTEIN DSBA"/>
    <property type="match status" value="1"/>
</dbReference>
<dbReference type="InterPro" id="IPR050824">
    <property type="entry name" value="Thiol_disulfide_DsbA"/>
</dbReference>
<dbReference type="Proteomes" id="UP000254280">
    <property type="component" value="Unassembled WGS sequence"/>
</dbReference>
<dbReference type="Gene3D" id="3.40.30.10">
    <property type="entry name" value="Glutaredoxin"/>
    <property type="match status" value="1"/>
</dbReference>
<dbReference type="AlphaFoldDB" id="A0A379B5Y2"/>
<feature type="signal peptide" evidence="6">
    <location>
        <begin position="1"/>
        <end position="19"/>
    </location>
</feature>
<evidence type="ECO:0000259" key="7">
    <source>
        <dbReference type="Pfam" id="PF01323"/>
    </source>
</evidence>
<dbReference type="CDD" id="cd03019">
    <property type="entry name" value="DsbA_DsbA"/>
    <property type="match status" value="1"/>
</dbReference>
<dbReference type="EMBL" id="UGSS01000002">
    <property type="protein sequence ID" value="SUB33679.1"/>
    <property type="molecule type" value="Genomic_DNA"/>
</dbReference>
<comment type="similarity">
    <text evidence="1">Belongs to the thioredoxin family. DsbA subfamily.</text>
</comment>